<reference evidence="1" key="1">
    <citation type="journal article" date="2013" name="Genetics">
        <title>The draft genome and transcriptome of Panagrellus redivivus are shaped by the harsh demands of a free-living lifestyle.</title>
        <authorList>
            <person name="Srinivasan J."/>
            <person name="Dillman A.R."/>
            <person name="Macchietto M.G."/>
            <person name="Heikkinen L."/>
            <person name="Lakso M."/>
            <person name="Fracchia K.M."/>
            <person name="Antoshechkin I."/>
            <person name="Mortazavi A."/>
            <person name="Wong G."/>
            <person name="Sternberg P.W."/>
        </authorList>
    </citation>
    <scope>NUCLEOTIDE SEQUENCE [LARGE SCALE GENOMIC DNA]</scope>
    <source>
        <strain evidence="1">MT8872</strain>
    </source>
</reference>
<accession>A0A7E4UWS3</accession>
<name>A0A7E4UWS3_PANRE</name>
<dbReference type="WBParaSite" id="Pan_g13762.t1">
    <property type="protein sequence ID" value="Pan_g13762.t1"/>
    <property type="gene ID" value="Pan_g13762"/>
</dbReference>
<evidence type="ECO:0000313" key="1">
    <source>
        <dbReference type="Proteomes" id="UP000492821"/>
    </source>
</evidence>
<reference evidence="2" key="2">
    <citation type="submission" date="2020-10" db="UniProtKB">
        <authorList>
            <consortium name="WormBaseParasite"/>
        </authorList>
    </citation>
    <scope>IDENTIFICATION</scope>
</reference>
<protein>
    <submittedName>
        <fullName evidence="2">MMS19 nucleotide excision repair protein</fullName>
    </submittedName>
</protein>
<evidence type="ECO:0000313" key="2">
    <source>
        <dbReference type="WBParaSite" id="Pan_g13762.t1"/>
    </source>
</evidence>
<dbReference type="Proteomes" id="UP000492821">
    <property type="component" value="Unassembled WGS sequence"/>
</dbReference>
<proteinExistence type="predicted"/>
<organism evidence="1 2">
    <name type="scientific">Panagrellus redivivus</name>
    <name type="common">Microworm</name>
    <dbReference type="NCBI Taxonomy" id="6233"/>
    <lineage>
        <taxon>Eukaryota</taxon>
        <taxon>Metazoa</taxon>
        <taxon>Ecdysozoa</taxon>
        <taxon>Nematoda</taxon>
        <taxon>Chromadorea</taxon>
        <taxon>Rhabditida</taxon>
        <taxon>Tylenchina</taxon>
        <taxon>Panagrolaimomorpha</taxon>
        <taxon>Panagrolaimoidea</taxon>
        <taxon>Panagrolaimidae</taxon>
        <taxon>Panagrellus</taxon>
    </lineage>
</organism>
<sequence>MSFRYSQPPAHLLVQNNRCNYVSKVYEFISFYTKEVNAPKETDQISFAADPTVYDEKLLPFIRTLIVRSDELTKFQARHVLRMIYFVVDRCSEVHGPEVQHTARILVAVLGRKTGFSYLSGVLHPQTVEAVWEVIDRLDEEIDKMIEMEEDWGEKMDKLTEVEED</sequence>
<keyword evidence="1" id="KW-1185">Reference proteome</keyword>
<dbReference type="AlphaFoldDB" id="A0A7E4UWS3"/>